<accession>A0ABD2LGP1</accession>
<keyword evidence="3" id="KW-1185">Reference proteome</keyword>
<dbReference type="Proteomes" id="UP001620626">
    <property type="component" value="Unassembled WGS sequence"/>
</dbReference>
<name>A0ABD2LGP1_9BILA</name>
<comment type="caution">
    <text evidence="2">The sequence shown here is derived from an EMBL/GenBank/DDBJ whole genome shotgun (WGS) entry which is preliminary data.</text>
</comment>
<feature type="signal peptide" evidence="1">
    <location>
        <begin position="1"/>
        <end position="22"/>
    </location>
</feature>
<gene>
    <name evidence="2" type="ORF">niasHT_017246</name>
</gene>
<proteinExistence type="predicted"/>
<sequence length="235" mass="26924">MPFVILALIMMAQCHFVNPKLAFQSTKAGDGTTRDFEKILFLLLDELGFLDQLSLSLNEVFGNTFQLDFECNPFGERRIDDFRFNPRVLRVTYDTAKCQQNLLHTMASALEATRAKCAAYNAKDSVKVCKFSNVRVLLPEQFKTGIEADEKKHWKHYKYAEKLEQNGGSNNTMKHQLTAQVFNCGSVRRRNEWRGALTKLIGTLVIMTFCTGTRPNSLLIKLDRPHLEQKNICDH</sequence>
<reference evidence="2 3" key="1">
    <citation type="submission" date="2024-10" db="EMBL/GenBank/DDBJ databases">
        <authorList>
            <person name="Kim D."/>
        </authorList>
    </citation>
    <scope>NUCLEOTIDE SEQUENCE [LARGE SCALE GENOMIC DNA]</scope>
    <source>
        <strain evidence="2">BH-2024</strain>
    </source>
</reference>
<dbReference type="AlphaFoldDB" id="A0ABD2LGP1"/>
<feature type="chain" id="PRO_5044790932" evidence="1">
    <location>
        <begin position="23"/>
        <end position="235"/>
    </location>
</feature>
<evidence type="ECO:0000256" key="1">
    <source>
        <dbReference type="SAM" id="SignalP"/>
    </source>
</evidence>
<evidence type="ECO:0000313" key="3">
    <source>
        <dbReference type="Proteomes" id="UP001620626"/>
    </source>
</evidence>
<protein>
    <submittedName>
        <fullName evidence="2">Uncharacterized protein</fullName>
    </submittedName>
</protein>
<keyword evidence="1" id="KW-0732">Signal</keyword>
<dbReference type="EMBL" id="JBICBT010000417">
    <property type="protein sequence ID" value="KAL3114382.1"/>
    <property type="molecule type" value="Genomic_DNA"/>
</dbReference>
<organism evidence="2 3">
    <name type="scientific">Heterodera trifolii</name>
    <dbReference type="NCBI Taxonomy" id="157864"/>
    <lineage>
        <taxon>Eukaryota</taxon>
        <taxon>Metazoa</taxon>
        <taxon>Ecdysozoa</taxon>
        <taxon>Nematoda</taxon>
        <taxon>Chromadorea</taxon>
        <taxon>Rhabditida</taxon>
        <taxon>Tylenchina</taxon>
        <taxon>Tylenchomorpha</taxon>
        <taxon>Tylenchoidea</taxon>
        <taxon>Heteroderidae</taxon>
        <taxon>Heteroderinae</taxon>
        <taxon>Heterodera</taxon>
    </lineage>
</organism>
<evidence type="ECO:0000313" key="2">
    <source>
        <dbReference type="EMBL" id="KAL3114382.1"/>
    </source>
</evidence>